<feature type="zinc finger region" description="C3H1-type" evidence="1">
    <location>
        <begin position="183"/>
        <end position="211"/>
    </location>
</feature>
<dbReference type="GO" id="GO:0008270">
    <property type="term" value="F:zinc ion binding"/>
    <property type="evidence" value="ECO:0007669"/>
    <property type="project" value="UniProtKB-KW"/>
</dbReference>
<dbReference type="Proteomes" id="UP001218218">
    <property type="component" value="Unassembled WGS sequence"/>
</dbReference>
<dbReference type="PROSITE" id="PS50103">
    <property type="entry name" value="ZF_C3H1"/>
    <property type="match status" value="1"/>
</dbReference>
<comment type="caution">
    <text evidence="3">The sequence shown here is derived from an EMBL/GenBank/DDBJ whole genome shotgun (WGS) entry which is preliminary data.</text>
</comment>
<organism evidence="3 4">
    <name type="scientific">Mycena albidolilacea</name>
    <dbReference type="NCBI Taxonomy" id="1033008"/>
    <lineage>
        <taxon>Eukaryota</taxon>
        <taxon>Fungi</taxon>
        <taxon>Dikarya</taxon>
        <taxon>Basidiomycota</taxon>
        <taxon>Agaricomycotina</taxon>
        <taxon>Agaricomycetes</taxon>
        <taxon>Agaricomycetidae</taxon>
        <taxon>Agaricales</taxon>
        <taxon>Marasmiineae</taxon>
        <taxon>Mycenaceae</taxon>
        <taxon>Mycena</taxon>
    </lineage>
</organism>
<dbReference type="AlphaFoldDB" id="A0AAD6ZB06"/>
<accession>A0AAD6ZB06</accession>
<feature type="non-terminal residue" evidence="3">
    <location>
        <position position="224"/>
    </location>
</feature>
<gene>
    <name evidence="3" type="ORF">DFH08DRAFT_716450</name>
</gene>
<evidence type="ECO:0000259" key="2">
    <source>
        <dbReference type="PROSITE" id="PS50103"/>
    </source>
</evidence>
<evidence type="ECO:0000313" key="4">
    <source>
        <dbReference type="Proteomes" id="UP001218218"/>
    </source>
</evidence>
<keyword evidence="4" id="KW-1185">Reference proteome</keyword>
<keyword evidence="1" id="KW-0862">Zinc</keyword>
<evidence type="ECO:0000313" key="3">
    <source>
        <dbReference type="EMBL" id="KAJ7314559.1"/>
    </source>
</evidence>
<name>A0AAD6ZB06_9AGAR</name>
<protein>
    <recommendedName>
        <fullName evidence="2">C3H1-type domain-containing protein</fullName>
    </recommendedName>
</protein>
<dbReference type="EMBL" id="JARIHO010000066">
    <property type="protein sequence ID" value="KAJ7314559.1"/>
    <property type="molecule type" value="Genomic_DNA"/>
</dbReference>
<evidence type="ECO:0000256" key="1">
    <source>
        <dbReference type="PROSITE-ProRule" id="PRU00723"/>
    </source>
</evidence>
<keyword evidence="1" id="KW-0479">Metal-binding</keyword>
<proteinExistence type="predicted"/>
<keyword evidence="1" id="KW-0863">Zinc-finger</keyword>
<sequence length="224" mass="25173">LLGIYGVDPRRSLRSLLSRVRIEFPESQWLRLLTNRALDLDTVFSSLYSLIPSTAHTETVGGIEFTFSGRESGKPSRTITRQSDWTLAWMRAVEAGLVVFPHLSEQYRVWGIFIMGKFAAVHESQHLRVIEFEKACRLLASRRADVALNQLHHFTALETMHLSSMGRLAIEASGDTSTKPCPTKSGEPCRLWNTGRCKRKAEECCNLHICAACGKNHPESECAK</sequence>
<feature type="domain" description="C3H1-type" evidence="2">
    <location>
        <begin position="183"/>
        <end position="211"/>
    </location>
</feature>
<reference evidence="3" key="1">
    <citation type="submission" date="2023-03" db="EMBL/GenBank/DDBJ databases">
        <title>Massive genome expansion in bonnet fungi (Mycena s.s.) driven by repeated elements and novel gene families across ecological guilds.</title>
        <authorList>
            <consortium name="Lawrence Berkeley National Laboratory"/>
            <person name="Harder C.B."/>
            <person name="Miyauchi S."/>
            <person name="Viragh M."/>
            <person name="Kuo A."/>
            <person name="Thoen E."/>
            <person name="Andreopoulos B."/>
            <person name="Lu D."/>
            <person name="Skrede I."/>
            <person name="Drula E."/>
            <person name="Henrissat B."/>
            <person name="Morin E."/>
            <person name="Kohler A."/>
            <person name="Barry K."/>
            <person name="LaButti K."/>
            <person name="Morin E."/>
            <person name="Salamov A."/>
            <person name="Lipzen A."/>
            <person name="Mereny Z."/>
            <person name="Hegedus B."/>
            <person name="Baldrian P."/>
            <person name="Stursova M."/>
            <person name="Weitz H."/>
            <person name="Taylor A."/>
            <person name="Grigoriev I.V."/>
            <person name="Nagy L.G."/>
            <person name="Martin F."/>
            <person name="Kauserud H."/>
        </authorList>
    </citation>
    <scope>NUCLEOTIDE SEQUENCE</scope>
    <source>
        <strain evidence="3">CBHHK002</strain>
    </source>
</reference>
<dbReference type="InterPro" id="IPR000571">
    <property type="entry name" value="Znf_CCCH"/>
</dbReference>